<dbReference type="EMBL" id="JNBS01001906">
    <property type="protein sequence ID" value="OQR97492.1"/>
    <property type="molecule type" value="Genomic_DNA"/>
</dbReference>
<evidence type="ECO:0000313" key="2">
    <source>
        <dbReference type="Proteomes" id="UP000243217"/>
    </source>
</evidence>
<name>A0A1V9ZHM0_9STRA</name>
<protein>
    <recommendedName>
        <fullName evidence="3">M96 mating-specific protein family</fullName>
    </recommendedName>
</protein>
<organism evidence="1 2">
    <name type="scientific">Thraustotheca clavata</name>
    <dbReference type="NCBI Taxonomy" id="74557"/>
    <lineage>
        <taxon>Eukaryota</taxon>
        <taxon>Sar</taxon>
        <taxon>Stramenopiles</taxon>
        <taxon>Oomycota</taxon>
        <taxon>Saprolegniomycetes</taxon>
        <taxon>Saprolegniales</taxon>
        <taxon>Achlyaceae</taxon>
        <taxon>Thraustotheca</taxon>
    </lineage>
</organism>
<evidence type="ECO:0000313" key="1">
    <source>
        <dbReference type="EMBL" id="OQR97492.1"/>
    </source>
</evidence>
<keyword evidence="2" id="KW-1185">Reference proteome</keyword>
<proteinExistence type="predicted"/>
<dbReference type="OrthoDB" id="78645at2759"/>
<gene>
    <name evidence="1" type="ORF">THRCLA_06928</name>
</gene>
<evidence type="ECO:0008006" key="3">
    <source>
        <dbReference type="Google" id="ProtNLM"/>
    </source>
</evidence>
<sequence length="855" mass="97877">MDDQLILEDLHFLIATDKCLQDEVSELCNLLDSYASDGVEESVYSTSSDTDSSTVDTILQDFNHAVVEMAPALHEKKPRRKRKKIIDEEPLPAVGARNKFQYRQKQEILRLRSQVNELQQVLTNSKVSGSRSRHYTERHRAILENEQLRSAVARQATLIDTMKDYMHKKRRVDAETYRLAAQHSLRIASIHAIADRQYSRQFHAFVKAGLTSNNDEVHISRALCQDNRENGIILEFINRVHPPVPFHVIGEALWGAMCSTNAQDFPSSASQTIEHVDSDTLYQAYTDNSNGVSLNANTICKKYIEDHRVVIAWRNVLEDELRPHLSRGALEQQWGWMVVEDLGSRQCQMTIFVQVPLEKSMCNNVQFAQQAIETFQFCTPQGGDDLINSQPIDPAISVLMTLLNKGRHFELAIRRAVQQAVQNYYYAMSQPAIRHDLELLIASDAQLGTELSSMCELLDTFSSDSSLLDQVMEDFSSPRKRKAVPDDQVRAKNKFQYRQRQEILQLRDDVVALQGRLAELKAKSASPPPSDVTFWAGIAKQELLTKTEALQENAHLRSEVDRQMTFVESMMALLRKRPLLPVEGKDSHMAEWKQFKLAASQNLRIAAIHAIADREYSKQQSAFLNAGLYPQMNEEVYRTEAKPQPNGSVLAKFIVRTRFDVPVDVISVPFWNVITTNRGIDVPENAIQTTECIDADTYYHQYHTAVQMNCVITPVHLNMIFKRYEEPTRKVFVWRSVIEDALVPHMSTGVKGVQYGWATIEPVPEDPDSCDFTFLCHVLMLEKDLEVNSIDYILGKMDKYGFCRRDIGNKKDFAHMRRSPMEVLMERGRQWGVAYRQAIHDNAKAYRKKYPRPAH</sequence>
<reference evidence="1 2" key="1">
    <citation type="journal article" date="2014" name="Genome Biol. Evol.">
        <title>The secreted proteins of Achlya hypogyna and Thraustotheca clavata identify the ancestral oomycete secretome and reveal gene acquisitions by horizontal gene transfer.</title>
        <authorList>
            <person name="Misner I."/>
            <person name="Blouin N."/>
            <person name="Leonard G."/>
            <person name="Richards T.A."/>
            <person name="Lane C.E."/>
        </authorList>
    </citation>
    <scope>NUCLEOTIDE SEQUENCE [LARGE SCALE GENOMIC DNA]</scope>
    <source>
        <strain evidence="1 2">ATCC 34112</strain>
    </source>
</reference>
<dbReference type="STRING" id="74557.A0A1V9ZHM0"/>
<dbReference type="Proteomes" id="UP000243217">
    <property type="component" value="Unassembled WGS sequence"/>
</dbReference>
<accession>A0A1V9ZHM0</accession>
<dbReference type="AlphaFoldDB" id="A0A1V9ZHM0"/>
<comment type="caution">
    <text evidence="1">The sequence shown here is derived from an EMBL/GenBank/DDBJ whole genome shotgun (WGS) entry which is preliminary data.</text>
</comment>